<dbReference type="AlphaFoldDB" id="A0A0C9ZDX6"/>
<feature type="domain" description="Heterokaryon incompatibility" evidence="1">
    <location>
        <begin position="85"/>
        <end position="172"/>
    </location>
</feature>
<feature type="non-terminal residue" evidence="2">
    <location>
        <position position="310"/>
    </location>
</feature>
<reference evidence="3" key="2">
    <citation type="submission" date="2015-01" db="EMBL/GenBank/DDBJ databases">
        <title>Evolutionary Origins and Diversification of the Mycorrhizal Mutualists.</title>
        <authorList>
            <consortium name="DOE Joint Genome Institute"/>
            <consortium name="Mycorrhizal Genomics Consortium"/>
            <person name="Kohler A."/>
            <person name="Kuo A."/>
            <person name="Nagy L.G."/>
            <person name="Floudas D."/>
            <person name="Copeland A."/>
            <person name="Barry K.W."/>
            <person name="Cichocki N."/>
            <person name="Veneault-Fourrey C."/>
            <person name="LaButti K."/>
            <person name="Lindquist E.A."/>
            <person name="Lipzen A."/>
            <person name="Lundell T."/>
            <person name="Morin E."/>
            <person name="Murat C."/>
            <person name="Riley R."/>
            <person name="Ohm R."/>
            <person name="Sun H."/>
            <person name="Tunlid A."/>
            <person name="Henrissat B."/>
            <person name="Grigoriev I.V."/>
            <person name="Hibbett D.S."/>
            <person name="Martin F."/>
        </authorList>
    </citation>
    <scope>NUCLEOTIDE SEQUENCE [LARGE SCALE GENOMIC DNA]</scope>
    <source>
        <strain evidence="3">441</strain>
    </source>
</reference>
<dbReference type="PANTHER" id="PTHR10622:SF10">
    <property type="entry name" value="HET DOMAIN-CONTAINING PROTEIN"/>
    <property type="match status" value="1"/>
</dbReference>
<dbReference type="HOGENOM" id="CLU_000288_138_0_1"/>
<evidence type="ECO:0000313" key="2">
    <source>
        <dbReference type="EMBL" id="KIK20662.1"/>
    </source>
</evidence>
<dbReference type="STRING" id="765257.A0A0C9ZDX6"/>
<name>A0A0C9ZDX6_9AGAM</name>
<protein>
    <recommendedName>
        <fullName evidence="1">Heterokaryon incompatibility domain-containing protein</fullName>
    </recommendedName>
</protein>
<gene>
    <name evidence="2" type="ORF">PISMIDRAFT_105404</name>
</gene>
<dbReference type="InterPro" id="IPR010730">
    <property type="entry name" value="HET"/>
</dbReference>
<organism evidence="2 3">
    <name type="scientific">Pisolithus microcarpus 441</name>
    <dbReference type="NCBI Taxonomy" id="765257"/>
    <lineage>
        <taxon>Eukaryota</taxon>
        <taxon>Fungi</taxon>
        <taxon>Dikarya</taxon>
        <taxon>Basidiomycota</taxon>
        <taxon>Agaricomycotina</taxon>
        <taxon>Agaricomycetes</taxon>
        <taxon>Agaricomycetidae</taxon>
        <taxon>Boletales</taxon>
        <taxon>Sclerodermatineae</taxon>
        <taxon>Pisolithaceae</taxon>
        <taxon>Pisolithus</taxon>
    </lineage>
</organism>
<dbReference type="Pfam" id="PF06985">
    <property type="entry name" value="HET"/>
    <property type="match status" value="1"/>
</dbReference>
<evidence type="ECO:0000259" key="1">
    <source>
        <dbReference type="Pfam" id="PF06985"/>
    </source>
</evidence>
<dbReference type="Proteomes" id="UP000054018">
    <property type="component" value="Unassembled WGS sequence"/>
</dbReference>
<sequence length="310" mass="35230">MRRPAAGPLSPDIEASIKKVVSDRLEKLPLRLLHTSTGVLCDRDAQISHFESSPQYQHLLSLASSLDNHQLETEINNVISEYFEYATLSHRWGNGEPLLRDIEGKSIYDLRGTGGQVKLQKFCIIALRHHFQWAWSDTCCIDKESSAELQEAIVSMFSWYHWSSLTVVYLSDVFDRGSLAGSVWFTRGWTLQELLASSAILFYTYDWSLYSKSDAVDHTSDPALLDELRNATGIAKQHLTNFYPGMDDARSRLCWASRRRTTRPEDIAYSLFGIFQVHLPIFYGESTQNALGRLLAEIISRSGDVSVLDW</sequence>
<proteinExistence type="predicted"/>
<dbReference type="EMBL" id="KN833761">
    <property type="protein sequence ID" value="KIK20662.1"/>
    <property type="molecule type" value="Genomic_DNA"/>
</dbReference>
<evidence type="ECO:0000313" key="3">
    <source>
        <dbReference type="Proteomes" id="UP000054018"/>
    </source>
</evidence>
<dbReference type="PANTHER" id="PTHR10622">
    <property type="entry name" value="HET DOMAIN-CONTAINING PROTEIN"/>
    <property type="match status" value="1"/>
</dbReference>
<dbReference type="OrthoDB" id="2634090at2759"/>
<accession>A0A0C9ZDX6</accession>
<reference evidence="2 3" key="1">
    <citation type="submission" date="2014-04" db="EMBL/GenBank/DDBJ databases">
        <authorList>
            <consortium name="DOE Joint Genome Institute"/>
            <person name="Kuo A."/>
            <person name="Kohler A."/>
            <person name="Costa M.D."/>
            <person name="Nagy L.G."/>
            <person name="Floudas D."/>
            <person name="Copeland A."/>
            <person name="Barry K.W."/>
            <person name="Cichocki N."/>
            <person name="Veneault-Fourrey C."/>
            <person name="LaButti K."/>
            <person name="Lindquist E.A."/>
            <person name="Lipzen A."/>
            <person name="Lundell T."/>
            <person name="Morin E."/>
            <person name="Murat C."/>
            <person name="Sun H."/>
            <person name="Tunlid A."/>
            <person name="Henrissat B."/>
            <person name="Grigoriev I.V."/>
            <person name="Hibbett D.S."/>
            <person name="Martin F."/>
            <person name="Nordberg H.P."/>
            <person name="Cantor M.N."/>
            <person name="Hua S.X."/>
        </authorList>
    </citation>
    <scope>NUCLEOTIDE SEQUENCE [LARGE SCALE GENOMIC DNA]</scope>
    <source>
        <strain evidence="2 3">441</strain>
    </source>
</reference>
<keyword evidence="3" id="KW-1185">Reference proteome</keyword>